<proteinExistence type="predicted"/>
<evidence type="ECO:0000313" key="2">
    <source>
        <dbReference type="Proteomes" id="UP001516662"/>
    </source>
</evidence>
<dbReference type="RefSeq" id="WP_193535183.1">
    <property type="nucleotide sequence ID" value="NZ_JADCLJ010000016.1"/>
</dbReference>
<protein>
    <submittedName>
        <fullName evidence="1">YwdI family protein</fullName>
    </submittedName>
</protein>
<organism evidence="1 2">
    <name type="scientific">Litchfieldia luteola</name>
    <dbReference type="NCBI Taxonomy" id="682179"/>
    <lineage>
        <taxon>Bacteria</taxon>
        <taxon>Bacillati</taxon>
        <taxon>Bacillota</taxon>
        <taxon>Bacilli</taxon>
        <taxon>Bacillales</taxon>
        <taxon>Bacillaceae</taxon>
        <taxon>Litchfieldia</taxon>
    </lineage>
</organism>
<comment type="caution">
    <text evidence="1">The sequence shown here is derived from an EMBL/GenBank/DDBJ whole genome shotgun (WGS) entry which is preliminary data.</text>
</comment>
<keyword evidence="2" id="KW-1185">Reference proteome</keyword>
<dbReference type="InterPro" id="IPR035218">
    <property type="entry name" value="DUF5327"/>
</dbReference>
<name>A0ABR9QGS5_9BACI</name>
<dbReference type="EMBL" id="JADCLJ010000016">
    <property type="protein sequence ID" value="MBE4907703.1"/>
    <property type="molecule type" value="Genomic_DNA"/>
</dbReference>
<reference evidence="1 2" key="1">
    <citation type="submission" date="2020-10" db="EMBL/GenBank/DDBJ databases">
        <title>Bacillus sp. HD4P25, an endophyte from a halophyte.</title>
        <authorList>
            <person name="Sun J.-Q."/>
        </authorList>
    </citation>
    <scope>NUCLEOTIDE SEQUENCE [LARGE SCALE GENOMIC DNA]</scope>
    <source>
        <strain evidence="1 2">YIM 93174</strain>
    </source>
</reference>
<gene>
    <name evidence="1" type="ORF">IMZ08_06505</name>
</gene>
<evidence type="ECO:0000313" key="1">
    <source>
        <dbReference type="EMBL" id="MBE4907703.1"/>
    </source>
</evidence>
<accession>A0ABR9QGS5</accession>
<sequence>MQIPLHKILTKMQTELDQAKQTNNEEKVKEHLVIIRTLCDLVIEEGNKIEQPQPTTPSIQQPITTAQATKLKEDDGNGDSIFDF</sequence>
<dbReference type="Pfam" id="PF17261">
    <property type="entry name" value="DUF5327"/>
    <property type="match status" value="1"/>
</dbReference>
<dbReference type="Proteomes" id="UP001516662">
    <property type="component" value="Unassembled WGS sequence"/>
</dbReference>